<keyword evidence="6" id="KW-0472">Membrane</keyword>
<dbReference type="CDD" id="cd06225">
    <property type="entry name" value="HAMP"/>
    <property type="match status" value="1"/>
</dbReference>
<evidence type="ECO:0000259" key="7">
    <source>
        <dbReference type="PROSITE" id="PS50111"/>
    </source>
</evidence>
<dbReference type="OrthoDB" id="2489132at2"/>
<dbReference type="GO" id="GO:0006935">
    <property type="term" value="P:chemotaxis"/>
    <property type="evidence" value="ECO:0007669"/>
    <property type="project" value="TreeGrafter"/>
</dbReference>
<feature type="domain" description="HAMP" evidence="8">
    <location>
        <begin position="213"/>
        <end position="265"/>
    </location>
</feature>
<dbReference type="GO" id="GO:0005886">
    <property type="term" value="C:plasma membrane"/>
    <property type="evidence" value="ECO:0007669"/>
    <property type="project" value="TreeGrafter"/>
</dbReference>
<keyword evidence="2" id="KW-0488">Methylation</keyword>
<dbReference type="PANTHER" id="PTHR43531">
    <property type="entry name" value="PROTEIN ICFG"/>
    <property type="match status" value="1"/>
</dbReference>
<dbReference type="SMART" id="SM00283">
    <property type="entry name" value="MA"/>
    <property type="match status" value="1"/>
</dbReference>
<name>A0A3S0Y5R7_9GAMM</name>
<gene>
    <name evidence="9" type="ORF">ELY38_06355</name>
</gene>
<proteinExistence type="inferred from homology"/>
<accession>A0A3S0Y5R7</accession>
<comment type="similarity">
    <text evidence="4">Belongs to the methyl-accepting chemotaxis (MCP) protein family.</text>
</comment>
<evidence type="ECO:0000256" key="1">
    <source>
        <dbReference type="ARBA" id="ARBA00004370"/>
    </source>
</evidence>
<evidence type="ECO:0000313" key="10">
    <source>
        <dbReference type="Proteomes" id="UP000287023"/>
    </source>
</evidence>
<comment type="subcellular location">
    <subcellularLocation>
        <location evidence="1">Membrane</location>
    </subcellularLocation>
</comment>
<dbReference type="PROSITE" id="PS50885">
    <property type="entry name" value="HAMP"/>
    <property type="match status" value="1"/>
</dbReference>
<keyword evidence="6" id="KW-0812">Transmembrane</keyword>
<dbReference type="Proteomes" id="UP000287023">
    <property type="component" value="Unassembled WGS sequence"/>
</dbReference>
<evidence type="ECO:0000256" key="2">
    <source>
        <dbReference type="ARBA" id="ARBA00022481"/>
    </source>
</evidence>
<protein>
    <submittedName>
        <fullName evidence="9">HAMP domain-containing protein</fullName>
    </submittedName>
</protein>
<dbReference type="GO" id="GO:0004888">
    <property type="term" value="F:transmembrane signaling receptor activity"/>
    <property type="evidence" value="ECO:0007669"/>
    <property type="project" value="TreeGrafter"/>
</dbReference>
<dbReference type="CDD" id="cd11386">
    <property type="entry name" value="MCP_signal"/>
    <property type="match status" value="1"/>
</dbReference>
<feature type="domain" description="Methyl-accepting transducer" evidence="7">
    <location>
        <begin position="270"/>
        <end position="499"/>
    </location>
</feature>
<dbReference type="Pfam" id="PF00672">
    <property type="entry name" value="HAMP"/>
    <property type="match status" value="1"/>
</dbReference>
<evidence type="ECO:0000313" key="9">
    <source>
        <dbReference type="EMBL" id="RUR33170.1"/>
    </source>
</evidence>
<dbReference type="GO" id="GO:0007165">
    <property type="term" value="P:signal transduction"/>
    <property type="evidence" value="ECO:0007669"/>
    <property type="project" value="UniProtKB-KW"/>
</dbReference>
<evidence type="ECO:0000256" key="6">
    <source>
        <dbReference type="SAM" id="Phobius"/>
    </source>
</evidence>
<evidence type="ECO:0000256" key="5">
    <source>
        <dbReference type="PROSITE-ProRule" id="PRU00284"/>
    </source>
</evidence>
<dbReference type="Pfam" id="PF12729">
    <property type="entry name" value="4HB_MCP_1"/>
    <property type="match status" value="1"/>
</dbReference>
<keyword evidence="6" id="KW-1133">Transmembrane helix</keyword>
<dbReference type="PANTHER" id="PTHR43531:SF14">
    <property type="entry name" value="METHYL-ACCEPTING CHEMOTAXIS PROTEIN I-RELATED"/>
    <property type="match status" value="1"/>
</dbReference>
<feature type="transmembrane region" description="Helical" evidence="6">
    <location>
        <begin position="194"/>
        <end position="215"/>
    </location>
</feature>
<evidence type="ECO:0000256" key="4">
    <source>
        <dbReference type="ARBA" id="ARBA00029447"/>
    </source>
</evidence>
<sequence length="535" mass="56998">MQFRHFSISKQIGLGFLVAVLFLVLSSLLSSFSLRNVNQTMQSLYEDRVVPLRGLKVISDAYAVNVIDAVNKANEGLITAEEALHAVHNAREVIDHEWASYMATSLTPEEASIASEAQKRFGPANSALSALENTLQTYSGMIGGQLNAYNGQLYSSIDPISSIISELIDLQLIEAKQGMERSDAQYRTSMMETIGLGAAAILISIWVAIVITRGITRPLGQAVNQAQAVAEGDLSGSIESLSDNEIGQLLMAQKTMVNSLARVVSEVRSNAENVATASVQIALGNNDLSQRTEVQASALEETSASIEQMGSSATQNADNAHTASQLAISASHVAKQGGDVVEKVVHTMRDINDSSRQINDIVGVIDSIAFQTNILALNASVEAARAGEQGRGFAVVASEVRNLAQRSAGAAKEIKELIGASVERVEKGSVLVDQAGTTMQEIVTSIQRVSDIVSEISDASNEQSTAVSQVSEAVNQIDQTTQQNAALVEESAAAAASLKSQAQLLVTAVERFKLANHHSLNSRTEQTYLPNTSHH</sequence>
<dbReference type="PROSITE" id="PS50111">
    <property type="entry name" value="CHEMOTAXIS_TRANSDUC_2"/>
    <property type="match status" value="1"/>
</dbReference>
<dbReference type="InterPro" id="IPR051310">
    <property type="entry name" value="MCP_chemotaxis"/>
</dbReference>
<dbReference type="InterPro" id="IPR024478">
    <property type="entry name" value="HlyB_4HB_MCP"/>
</dbReference>
<dbReference type="AlphaFoldDB" id="A0A3S0Y5R7"/>
<dbReference type="RefSeq" id="WP_127060666.1">
    <property type="nucleotide sequence ID" value="NZ_RZHF01000006.1"/>
</dbReference>
<dbReference type="FunFam" id="1.10.287.950:FF:000001">
    <property type="entry name" value="Methyl-accepting chemotaxis sensory transducer"/>
    <property type="match status" value="1"/>
</dbReference>
<evidence type="ECO:0000256" key="3">
    <source>
        <dbReference type="ARBA" id="ARBA00023224"/>
    </source>
</evidence>
<dbReference type="SUPFAM" id="SSF58104">
    <property type="entry name" value="Methyl-accepting chemotaxis protein (MCP) signaling domain"/>
    <property type="match status" value="1"/>
</dbReference>
<evidence type="ECO:0000259" key="8">
    <source>
        <dbReference type="PROSITE" id="PS50885"/>
    </source>
</evidence>
<comment type="caution">
    <text evidence="9">The sequence shown here is derived from an EMBL/GenBank/DDBJ whole genome shotgun (WGS) entry which is preliminary data.</text>
</comment>
<dbReference type="Gene3D" id="1.10.287.950">
    <property type="entry name" value="Methyl-accepting chemotaxis protein"/>
    <property type="match status" value="1"/>
</dbReference>
<dbReference type="InterPro" id="IPR003660">
    <property type="entry name" value="HAMP_dom"/>
</dbReference>
<keyword evidence="3 5" id="KW-0807">Transducer</keyword>
<feature type="transmembrane region" description="Helical" evidence="6">
    <location>
        <begin position="12"/>
        <end position="34"/>
    </location>
</feature>
<dbReference type="Pfam" id="PF00015">
    <property type="entry name" value="MCPsignal"/>
    <property type="match status" value="1"/>
</dbReference>
<dbReference type="SMART" id="SM00304">
    <property type="entry name" value="HAMP"/>
    <property type="match status" value="1"/>
</dbReference>
<keyword evidence="10" id="KW-1185">Reference proteome</keyword>
<dbReference type="InterPro" id="IPR004089">
    <property type="entry name" value="MCPsignal_dom"/>
</dbReference>
<organism evidence="9 10">
    <name type="scientific">Vreelandella nanhaiensis</name>
    <dbReference type="NCBI Taxonomy" id="1258546"/>
    <lineage>
        <taxon>Bacteria</taxon>
        <taxon>Pseudomonadati</taxon>
        <taxon>Pseudomonadota</taxon>
        <taxon>Gammaproteobacteria</taxon>
        <taxon>Oceanospirillales</taxon>
        <taxon>Halomonadaceae</taxon>
        <taxon>Vreelandella</taxon>
    </lineage>
</organism>
<dbReference type="EMBL" id="RZHF01000006">
    <property type="protein sequence ID" value="RUR33170.1"/>
    <property type="molecule type" value="Genomic_DNA"/>
</dbReference>
<reference evidence="9 10" key="1">
    <citation type="submission" date="2018-12" db="EMBL/GenBank/DDBJ databases">
        <title>three novel Halomonas strain isolated from plants.</title>
        <authorList>
            <person name="Sun C."/>
        </authorList>
    </citation>
    <scope>NUCLEOTIDE SEQUENCE [LARGE SCALE GENOMIC DNA]</scope>
    <source>
        <strain evidence="9 10">JCM 18142</strain>
    </source>
</reference>